<dbReference type="Pfam" id="PF02023">
    <property type="entry name" value="SCAN"/>
    <property type="match status" value="1"/>
</dbReference>
<dbReference type="InterPro" id="IPR003309">
    <property type="entry name" value="SCAN_dom"/>
</dbReference>
<dbReference type="InterPro" id="IPR038269">
    <property type="entry name" value="SCAN_sf"/>
</dbReference>
<dbReference type="EMBL" id="JAHFZB010000002">
    <property type="protein sequence ID" value="KAK6492990.1"/>
    <property type="molecule type" value="Genomic_DNA"/>
</dbReference>
<protein>
    <recommendedName>
        <fullName evidence="1">SCAN box domain-containing protein</fullName>
    </recommendedName>
</protein>
<evidence type="ECO:0000259" key="1">
    <source>
        <dbReference type="PROSITE" id="PS50804"/>
    </source>
</evidence>
<gene>
    <name evidence="2" type="ORF">HHUSO_G2438</name>
</gene>
<reference evidence="2 3" key="1">
    <citation type="submission" date="2021-05" db="EMBL/GenBank/DDBJ databases">
        <authorList>
            <person name="Zahm M."/>
            <person name="Klopp C."/>
            <person name="Cabau C."/>
            <person name="Kuhl H."/>
            <person name="Suciu R."/>
            <person name="Ciorpac M."/>
            <person name="Holostenco D."/>
            <person name="Gessner J."/>
            <person name="Wuertz S."/>
            <person name="Hohne C."/>
            <person name="Stock M."/>
            <person name="Gislard M."/>
            <person name="Lluch J."/>
            <person name="Milhes M."/>
            <person name="Lampietro C."/>
            <person name="Lopez Roques C."/>
            <person name="Donnadieu C."/>
            <person name="Du K."/>
            <person name="Schartl M."/>
            <person name="Guiguen Y."/>
        </authorList>
    </citation>
    <scope>NUCLEOTIDE SEQUENCE [LARGE SCALE GENOMIC DNA]</scope>
    <source>
        <strain evidence="2">Hh-F2</strain>
        <tissue evidence="2">Blood</tissue>
    </source>
</reference>
<organism evidence="2 3">
    <name type="scientific">Huso huso</name>
    <name type="common">Beluga</name>
    <name type="synonym">Acipenser huso</name>
    <dbReference type="NCBI Taxonomy" id="61971"/>
    <lineage>
        <taxon>Eukaryota</taxon>
        <taxon>Metazoa</taxon>
        <taxon>Chordata</taxon>
        <taxon>Craniata</taxon>
        <taxon>Vertebrata</taxon>
        <taxon>Euteleostomi</taxon>
        <taxon>Actinopterygii</taxon>
        <taxon>Chondrostei</taxon>
        <taxon>Acipenseriformes</taxon>
        <taxon>Acipenseridae</taxon>
        <taxon>Huso</taxon>
    </lineage>
</organism>
<feature type="domain" description="SCAN box" evidence="1">
    <location>
        <begin position="76"/>
        <end position="122"/>
    </location>
</feature>
<proteinExistence type="predicted"/>
<evidence type="ECO:0000313" key="2">
    <source>
        <dbReference type="EMBL" id="KAK6492990.1"/>
    </source>
</evidence>
<dbReference type="PANTHER" id="PTHR46888:SF1">
    <property type="entry name" value="RIBONUCLEASE H"/>
    <property type="match status" value="1"/>
</dbReference>
<name>A0ABR1A7C6_HUSHU</name>
<evidence type="ECO:0000313" key="3">
    <source>
        <dbReference type="Proteomes" id="UP001369086"/>
    </source>
</evidence>
<accession>A0ABR1A7C6</accession>
<dbReference type="Gene3D" id="1.10.4020.10">
    <property type="entry name" value="DNA breaking-rejoining enzymes"/>
    <property type="match status" value="1"/>
</dbReference>
<comment type="caution">
    <text evidence="2">The sequence shown here is derived from an EMBL/GenBank/DDBJ whole genome shotgun (WGS) entry which is preliminary data.</text>
</comment>
<dbReference type="PROSITE" id="PS50804">
    <property type="entry name" value="SCAN_BOX"/>
    <property type="match status" value="1"/>
</dbReference>
<dbReference type="PANTHER" id="PTHR46888">
    <property type="entry name" value="ZINC KNUCKLE DOMAINCONTAINING PROTEIN-RELATED"/>
    <property type="match status" value="1"/>
</dbReference>
<sequence length="166" mass="18674">MSLEVDPEAYLTSFERQTTAAQWSQEWWSNQLGPNLIGEAQVAYHALTHENGMDYDLVKKAILQQLDITEETHRHRFQVDELVTIEQFVEVLGPEACKWVRRYRPTTLDAAVRLAEGYKDAMTSPLTRGRPHLGQSRGPLPAARLAAGQSSSMGALYTTICRTKVS</sequence>
<keyword evidence="3" id="KW-1185">Reference proteome</keyword>
<dbReference type="Proteomes" id="UP001369086">
    <property type="component" value="Unassembled WGS sequence"/>
</dbReference>
<dbReference type="SUPFAM" id="SSF47353">
    <property type="entry name" value="Retrovirus capsid dimerization domain-like"/>
    <property type="match status" value="1"/>
</dbReference>